<dbReference type="RefSeq" id="WP_281809088.1">
    <property type="nucleotide sequence ID" value="NZ_BSDO01000007.1"/>
</dbReference>
<dbReference type="Proteomes" id="UP001245370">
    <property type="component" value="Unassembled WGS sequence"/>
</dbReference>
<evidence type="ECO:0000259" key="1">
    <source>
        <dbReference type="PROSITE" id="PS51208"/>
    </source>
</evidence>
<dbReference type="InterPro" id="IPR005546">
    <property type="entry name" value="Autotransporte_beta"/>
</dbReference>
<evidence type="ECO:0000313" key="3">
    <source>
        <dbReference type="EMBL" id="MDR6335810.1"/>
    </source>
</evidence>
<name>A0A9W6FKZ7_XANFL</name>
<evidence type="ECO:0000313" key="5">
    <source>
        <dbReference type="Proteomes" id="UP001245370"/>
    </source>
</evidence>
<dbReference type="SUPFAM" id="SSF103515">
    <property type="entry name" value="Autotransporter"/>
    <property type="match status" value="1"/>
</dbReference>
<reference evidence="2" key="1">
    <citation type="submission" date="2022-12" db="EMBL/GenBank/DDBJ databases">
        <title>Reference genome sequencing for broad-spectrum identification of bacterial and archaeal isolates by mass spectrometry.</title>
        <authorList>
            <person name="Sekiguchi Y."/>
            <person name="Tourlousse D.M."/>
        </authorList>
    </citation>
    <scope>NUCLEOTIDE SEQUENCE</scope>
    <source>
        <strain evidence="2">301</strain>
    </source>
</reference>
<organism evidence="2 4">
    <name type="scientific">Xanthobacter flavus</name>
    <dbReference type="NCBI Taxonomy" id="281"/>
    <lineage>
        <taxon>Bacteria</taxon>
        <taxon>Pseudomonadati</taxon>
        <taxon>Pseudomonadota</taxon>
        <taxon>Alphaproteobacteria</taxon>
        <taxon>Hyphomicrobiales</taxon>
        <taxon>Xanthobacteraceae</taxon>
        <taxon>Xanthobacter</taxon>
    </lineage>
</organism>
<evidence type="ECO:0000313" key="4">
    <source>
        <dbReference type="Proteomes" id="UP001144397"/>
    </source>
</evidence>
<protein>
    <recommendedName>
        <fullName evidence="1">Autotransporter domain-containing protein</fullName>
    </recommendedName>
</protein>
<feature type="domain" description="Autotransporter" evidence="1">
    <location>
        <begin position="1370"/>
        <end position="1658"/>
    </location>
</feature>
<dbReference type="EMBL" id="BSDO01000007">
    <property type="protein sequence ID" value="GLI24299.1"/>
    <property type="molecule type" value="Genomic_DNA"/>
</dbReference>
<dbReference type="InterPro" id="IPR036709">
    <property type="entry name" value="Autotransporte_beta_dom_sf"/>
</dbReference>
<dbReference type="EMBL" id="JAVDPY010000009">
    <property type="protein sequence ID" value="MDR6335810.1"/>
    <property type="molecule type" value="Genomic_DNA"/>
</dbReference>
<sequence length="1658" mass="160669">MFGATHGLKADRVVTGTHRRARLMRVLLSGSALATVLAGLMPATVAYGACVTSGPVGNPTALDCAGASAAAAVVTGNTITVTTADDTSITAAAPISVVVGSGLGGGDIVLNNIGGSFTATTDGIVLISSGAISQASGTGIGATVKADGYALTLLPATDASVRVLAGASLSGGSSGVLASTSGNIDIAAEGGTFKGTASDGLTLIASGNITVNDFAGSATGGQNGLFAQSTTGTITIDRFTGTAEGTGASGVFAQVTGTGDVNIRDFSGGATAGQNAIFAQSNAGKVDLSGFSGTAESTGANGIFTQVVTTGDISLKSFSGSATGSQNGILAFATSGTIDASGFSGSAKGTGGSGLLLSSTTGAITADNFTVGTGSGPFITGAAAGIQALSTSGAISIQNFGSSAQGGQYGIFAQTGAGSVNVSGFSGTATGTSDYGVYGRTTSGAITADNFTGGSAGSPNIVGGANGVMLLTDTGGISVKNFAASASGGQYGIFAQAGTSGDITVSGFSGTATGSTGAGVFVRTLGGSVTADNFSGTASGGQYGAFFNATGGDLSIQNFSGTAKSTAAGGFGLYGEATGTITLTTSGSASIEGTADGVFLKQMGGKVAVKLGDTTEVKGSSVGLRVSSDAGSTGDIVVETTSGTSVSGAVGGIRIDKTGTSGNVDVTTAGTVSSSGGAAIAAVSSVEGTTQTRIGVSGAVTGAVGGIVADATSTKGNATTLITTDSTVKGGTGTAVKGLATSTTGDALSSFTLRGAITDSASGADASATAAGTATTTVKVENAITVSGFGVRAVSTGTGGSATVTTTANGAITSGAQGIDASATGAGMSVTVTTDGIVKAGGAGILAALTGDSGTVNVTTNAKVTAGGTGIDAGLSGAGGTVTVKNTAEIDAQGSGIIALNTGGAATVTVAGKIIAGGSFGVGATSGGAGAARVDVGADITSAGIGVAAQTGGTGDVTVALADGTRILAGGTGIRTLASGGGATVVTLGTGARVYGDTGQGGTGNGIRADGTGSVAVGIGAFSVVSGSGASEDEAVIRVSSGTGTTIDIGTSALVSSWTYAANGDLASAAGRVAIRADAGSTTVTNNGTVVGRVSFADGNDTFNNLSSNTWVTVGANSFGGGTDQVNNLGLTVTALNGAQGETTTFTGLETFVNGSLVSTDAGLLTMIDETPGQTAYNGARDVTYVSGVFVGQGNSRLGIDAWLGGPGSTADKLVVGGLDANGNLLPAGTVATQGQTAIVINDVSTGAGGYNPKGMMVVEVVNPDAVSYGKYGTQEASFVISSQSAGYDPRFGGVIDKGVFFYDLVTRGNDTYLVGVPDREAYELPRLVTGAQSIWYETSGGWLDRQADLRTYLNGGNGAIVGKAPSAGSQSVTPGVWAKAVGSWGLRDSSTTATVPGGAYTYDMGYSQDTYGFIAGADFGKTNVSASGKDAVMFGVMGGYVTSQLGFDASPTSANYSGGTVGAYATYLNRNWFVDALFKADILSMDYAAPTLGGPAAYGQSARATSLGFTLDTGYRAKLGATGFFEPIATLSYVSTRINNLPLLAGTAADFGSNDSLRVGLGARVGGPVYDNASLRIEANLNARLWYEFLGDNTVTIYNPGLPLTVADDFNGAFGEIGGGFNVFAKSNGWNGFTTASLKFSEGYAAANARGGVRYQW</sequence>
<comment type="caution">
    <text evidence="2">The sequence shown here is derived from an EMBL/GenBank/DDBJ whole genome shotgun (WGS) entry which is preliminary data.</text>
</comment>
<proteinExistence type="predicted"/>
<keyword evidence="5" id="KW-1185">Reference proteome</keyword>
<accession>A0A9W6FKZ7</accession>
<evidence type="ECO:0000313" key="2">
    <source>
        <dbReference type="EMBL" id="GLI24299.1"/>
    </source>
</evidence>
<gene>
    <name evidence="3" type="ORF">GGQ86_004308</name>
    <name evidence="2" type="ORF">XFLAVUS301_39730</name>
</gene>
<dbReference type="Gene3D" id="2.40.128.130">
    <property type="entry name" value="Autotransporter beta-domain"/>
    <property type="match status" value="1"/>
</dbReference>
<dbReference type="SMART" id="SM00869">
    <property type="entry name" value="Autotransporter"/>
    <property type="match status" value="1"/>
</dbReference>
<dbReference type="PROSITE" id="PS51208">
    <property type="entry name" value="AUTOTRANSPORTER"/>
    <property type="match status" value="1"/>
</dbReference>
<dbReference type="GeneID" id="95764747"/>
<dbReference type="Proteomes" id="UP001144397">
    <property type="component" value="Unassembled WGS sequence"/>
</dbReference>
<reference evidence="3 5" key="2">
    <citation type="submission" date="2023-07" db="EMBL/GenBank/DDBJ databases">
        <title>Genomic Encyclopedia of Type Strains, Phase IV (KMG-IV): sequencing the most valuable type-strain genomes for metagenomic binning, comparative biology and taxonomic classification.</title>
        <authorList>
            <person name="Goeker M."/>
        </authorList>
    </citation>
    <scope>NUCLEOTIDE SEQUENCE [LARGE SCALE GENOMIC DNA]</scope>
    <source>
        <strain evidence="3 5">DSM 338</strain>
    </source>
</reference>